<organism evidence="6">
    <name type="scientific">Methyloraptor flagellatus</name>
    <dbReference type="NCBI Taxonomy" id="3162530"/>
    <lineage>
        <taxon>Bacteria</taxon>
        <taxon>Pseudomonadati</taxon>
        <taxon>Pseudomonadota</taxon>
        <taxon>Alphaproteobacteria</taxon>
        <taxon>Hyphomicrobiales</taxon>
        <taxon>Ancalomicrobiaceae</taxon>
        <taxon>Methyloraptor</taxon>
    </lineage>
</organism>
<accession>A0AAU7XFX8</accession>
<comment type="subcellular location">
    <subcellularLocation>
        <location evidence="1">Membrane</location>
    </subcellularLocation>
</comment>
<protein>
    <submittedName>
        <fullName evidence="6">MAPEG family protein</fullName>
    </submittedName>
</protein>
<dbReference type="RefSeq" id="WP_407051769.1">
    <property type="nucleotide sequence ID" value="NZ_CP158568.1"/>
</dbReference>
<dbReference type="KEGG" id="mflg:ABS361_10950"/>
<evidence type="ECO:0000256" key="3">
    <source>
        <dbReference type="ARBA" id="ARBA00022989"/>
    </source>
</evidence>
<keyword evidence="4 5" id="KW-0472">Membrane</keyword>
<dbReference type="GO" id="GO:0016020">
    <property type="term" value="C:membrane"/>
    <property type="evidence" value="ECO:0007669"/>
    <property type="project" value="UniProtKB-SubCell"/>
</dbReference>
<dbReference type="InterPro" id="IPR023352">
    <property type="entry name" value="MAPEG-like_dom_sf"/>
</dbReference>
<keyword evidence="3 5" id="KW-1133">Transmembrane helix</keyword>
<dbReference type="SUPFAM" id="SSF161084">
    <property type="entry name" value="MAPEG domain-like"/>
    <property type="match status" value="1"/>
</dbReference>
<proteinExistence type="predicted"/>
<dbReference type="InterPro" id="IPR001129">
    <property type="entry name" value="Membr-assoc_MAPEG"/>
</dbReference>
<dbReference type="Gene3D" id="1.20.120.550">
    <property type="entry name" value="Membrane associated eicosanoid/glutathione metabolism-like domain"/>
    <property type="match status" value="1"/>
</dbReference>
<reference evidence="6" key="1">
    <citation type="submission" date="2024-06" db="EMBL/GenBank/DDBJ databases">
        <title>Methylostella associata gen. nov., sp. nov., a novel Ancalomicrobiaceae-affiliated facultatively methylotrophic bacteria that feed on methanotrophs of the genus Methylococcus.</title>
        <authorList>
            <person name="Saltykova V."/>
            <person name="Danilova O.V."/>
            <person name="Oshkin I.Y."/>
            <person name="Belova S.E."/>
            <person name="Pimenov N.V."/>
            <person name="Dedysh S.N."/>
        </authorList>
    </citation>
    <scope>NUCLEOTIDE SEQUENCE</scope>
    <source>
        <strain evidence="6">S20</strain>
    </source>
</reference>
<evidence type="ECO:0000256" key="1">
    <source>
        <dbReference type="ARBA" id="ARBA00004370"/>
    </source>
</evidence>
<evidence type="ECO:0000256" key="2">
    <source>
        <dbReference type="ARBA" id="ARBA00022692"/>
    </source>
</evidence>
<dbReference type="AlphaFoldDB" id="A0AAU7XFX8"/>
<evidence type="ECO:0000256" key="4">
    <source>
        <dbReference type="ARBA" id="ARBA00023136"/>
    </source>
</evidence>
<feature type="transmembrane region" description="Helical" evidence="5">
    <location>
        <begin position="69"/>
        <end position="96"/>
    </location>
</feature>
<name>A0AAU7XFX8_9HYPH</name>
<dbReference type="EMBL" id="CP158568">
    <property type="protein sequence ID" value="XBY46677.1"/>
    <property type="molecule type" value="Genomic_DNA"/>
</dbReference>
<dbReference type="Pfam" id="PF01124">
    <property type="entry name" value="MAPEG"/>
    <property type="match status" value="1"/>
</dbReference>
<feature type="transmembrane region" description="Helical" evidence="5">
    <location>
        <begin position="117"/>
        <end position="138"/>
    </location>
</feature>
<gene>
    <name evidence="6" type="ORF">ABS361_10950</name>
</gene>
<keyword evidence="2 5" id="KW-0812">Transmembrane</keyword>
<evidence type="ECO:0000313" key="6">
    <source>
        <dbReference type="EMBL" id="XBY46677.1"/>
    </source>
</evidence>
<evidence type="ECO:0000256" key="5">
    <source>
        <dbReference type="SAM" id="Phobius"/>
    </source>
</evidence>
<sequence>MTFAEKLLALALLAQVLVTILVLFQLGARRYDAYKGRRARGNLLLDSSGWPDDVRKVQNNFANQFETPVLFYALALLALLIKAASLPFAVLAWIYVATRVVHNRIHTGRNTLPLRGGSFLVGVAVLIAMLAMLAIAILSNGLF</sequence>